<name>A0A0R2B667_9LACO</name>
<dbReference type="Proteomes" id="UP000051672">
    <property type="component" value="Unassembled WGS sequence"/>
</dbReference>
<dbReference type="GO" id="GO:0008081">
    <property type="term" value="F:phosphoric diester hydrolase activity"/>
    <property type="evidence" value="ECO:0007669"/>
    <property type="project" value="InterPro"/>
</dbReference>
<dbReference type="Pfam" id="PF03217">
    <property type="entry name" value="SlpA"/>
    <property type="match status" value="1"/>
</dbReference>
<dbReference type="GO" id="GO:0006629">
    <property type="term" value="P:lipid metabolic process"/>
    <property type="evidence" value="ECO:0007669"/>
    <property type="project" value="InterPro"/>
</dbReference>
<dbReference type="SUPFAM" id="SSF51695">
    <property type="entry name" value="PLC-like phosphodiesterases"/>
    <property type="match status" value="1"/>
</dbReference>
<dbReference type="PANTHER" id="PTHR46211:SF14">
    <property type="entry name" value="GLYCEROPHOSPHODIESTER PHOSPHODIESTERASE"/>
    <property type="match status" value="1"/>
</dbReference>
<dbReference type="EMBL" id="AYZQ01000003">
    <property type="protein sequence ID" value="KRM71769.1"/>
    <property type="molecule type" value="Genomic_DNA"/>
</dbReference>
<accession>A0A0R2B667</accession>
<sequence length="319" mass="35171">MKKLLLTSAFALIFILASGFTVIGHRGETGNLNVPEHTFASYDRALADGANYIEQDLVRSADGTLVVSHDYTTSRMAGQAMTITQTPWSVLSNLRMANGEKLHSLDQVFAHYASRANVKFVIETRAGEGVETSLVNLVNRYGLQHRVIFESFSLASLNTLKHLAPAVPTMYLLNSYFWTPNYNQLKSVDIISNTFEATSAGMIANLHQHGKQVMPWQWHENPSNVQKVLHSGVDGIFTDYARLYKGTKAVAQPATKRLAVKTKAKTNIWTITNGKGKKSSKTLAKGSTWKAFGTTLINGQTFYSVGGNQWINQANITIA</sequence>
<dbReference type="InterPro" id="IPR024968">
    <property type="entry name" value="SlpA_C_lactobacillus"/>
</dbReference>
<evidence type="ECO:0000313" key="3">
    <source>
        <dbReference type="Proteomes" id="UP000051672"/>
    </source>
</evidence>
<dbReference type="InterPro" id="IPR017946">
    <property type="entry name" value="PLC-like_Pdiesterase_TIM-brl"/>
</dbReference>
<proteinExistence type="predicted"/>
<organism evidence="2 3">
    <name type="scientific">Lacticaseibacillus brantae DSM 23927</name>
    <dbReference type="NCBI Taxonomy" id="1423727"/>
    <lineage>
        <taxon>Bacteria</taxon>
        <taxon>Bacillati</taxon>
        <taxon>Bacillota</taxon>
        <taxon>Bacilli</taxon>
        <taxon>Lactobacillales</taxon>
        <taxon>Lactobacillaceae</taxon>
        <taxon>Lacticaseibacillus</taxon>
    </lineage>
</organism>
<dbReference type="PANTHER" id="PTHR46211">
    <property type="entry name" value="GLYCEROPHOSPHORYL DIESTER PHOSPHODIESTERASE"/>
    <property type="match status" value="1"/>
</dbReference>
<keyword evidence="3" id="KW-1185">Reference proteome</keyword>
<gene>
    <name evidence="2" type="ORF">FC34_GL001429</name>
</gene>
<dbReference type="RefSeq" id="WP_057894713.1">
    <property type="nucleotide sequence ID" value="NZ_AYZQ01000003.1"/>
</dbReference>
<protein>
    <recommendedName>
        <fullName evidence="1">GP-PDE domain-containing protein</fullName>
    </recommendedName>
</protein>
<dbReference type="Pfam" id="PF03009">
    <property type="entry name" value="GDPD"/>
    <property type="match status" value="1"/>
</dbReference>
<comment type="caution">
    <text evidence="2">The sequence shown here is derived from an EMBL/GenBank/DDBJ whole genome shotgun (WGS) entry which is preliminary data.</text>
</comment>
<dbReference type="AlphaFoldDB" id="A0A0R2B667"/>
<dbReference type="PROSITE" id="PS51704">
    <property type="entry name" value="GP_PDE"/>
    <property type="match status" value="1"/>
</dbReference>
<dbReference type="PATRIC" id="fig|1423727.3.peg.1448"/>
<evidence type="ECO:0000313" key="2">
    <source>
        <dbReference type="EMBL" id="KRM71769.1"/>
    </source>
</evidence>
<dbReference type="CDD" id="cd08556">
    <property type="entry name" value="GDPD"/>
    <property type="match status" value="1"/>
</dbReference>
<dbReference type="InterPro" id="IPR030395">
    <property type="entry name" value="GP_PDE_dom"/>
</dbReference>
<dbReference type="STRING" id="1423727.FC34_GL001429"/>
<feature type="domain" description="GP-PDE" evidence="1">
    <location>
        <begin position="20"/>
        <end position="248"/>
    </location>
</feature>
<dbReference type="Gene3D" id="3.20.20.190">
    <property type="entry name" value="Phosphatidylinositol (PI) phosphodiesterase"/>
    <property type="match status" value="1"/>
</dbReference>
<reference evidence="2 3" key="1">
    <citation type="journal article" date="2015" name="Genome Announc.">
        <title>Expanding the biotechnology potential of lactobacilli through comparative genomics of 213 strains and associated genera.</title>
        <authorList>
            <person name="Sun Z."/>
            <person name="Harris H.M."/>
            <person name="McCann A."/>
            <person name="Guo C."/>
            <person name="Argimon S."/>
            <person name="Zhang W."/>
            <person name="Yang X."/>
            <person name="Jeffery I.B."/>
            <person name="Cooney J.C."/>
            <person name="Kagawa T.F."/>
            <person name="Liu W."/>
            <person name="Song Y."/>
            <person name="Salvetti E."/>
            <person name="Wrobel A."/>
            <person name="Rasinkangas P."/>
            <person name="Parkhill J."/>
            <person name="Rea M.C."/>
            <person name="O'Sullivan O."/>
            <person name="Ritari J."/>
            <person name="Douillard F.P."/>
            <person name="Paul Ross R."/>
            <person name="Yang R."/>
            <person name="Briner A.E."/>
            <person name="Felis G.E."/>
            <person name="de Vos W.M."/>
            <person name="Barrangou R."/>
            <person name="Klaenhammer T.R."/>
            <person name="Caufield P.W."/>
            <person name="Cui Y."/>
            <person name="Zhang H."/>
            <person name="O'Toole P.W."/>
        </authorList>
    </citation>
    <scope>NUCLEOTIDE SEQUENCE [LARGE SCALE GENOMIC DNA]</scope>
    <source>
        <strain evidence="2 3">DSM 23927</strain>
    </source>
</reference>
<evidence type="ECO:0000259" key="1">
    <source>
        <dbReference type="PROSITE" id="PS51704"/>
    </source>
</evidence>